<dbReference type="EMBL" id="BART01006885">
    <property type="protein sequence ID" value="GAG71170.1"/>
    <property type="molecule type" value="Genomic_DNA"/>
</dbReference>
<comment type="caution">
    <text evidence="1">The sequence shown here is derived from an EMBL/GenBank/DDBJ whole genome shotgun (WGS) entry which is preliminary data.</text>
</comment>
<evidence type="ECO:0008006" key="2">
    <source>
        <dbReference type="Google" id="ProtNLM"/>
    </source>
</evidence>
<protein>
    <recommendedName>
        <fullName evidence="2">Thiamine pyrophosphate enzyme N-terminal TPP-binding domain-containing protein</fullName>
    </recommendedName>
</protein>
<name>X0ZN34_9ZZZZ</name>
<proteinExistence type="predicted"/>
<feature type="non-terminal residue" evidence="1">
    <location>
        <position position="136"/>
    </location>
</feature>
<accession>X0ZN34</accession>
<sequence>MKALDFWKCICDDNEYRFFAGTPCLDLLPLYKSMNVKFMHYLPAVEEKTALGFANGVYFTEIKSAIIINLSRFYNILDEILNYNFERKVPILILAYKDTDIRPGFRLPFVELKDEKSIQSICNRIERRSIPGILSI</sequence>
<reference evidence="1" key="1">
    <citation type="journal article" date="2014" name="Front. Microbiol.">
        <title>High frequency of phylogenetically diverse reductive dehalogenase-homologous genes in deep subseafloor sedimentary metagenomes.</title>
        <authorList>
            <person name="Kawai M."/>
            <person name="Futagami T."/>
            <person name="Toyoda A."/>
            <person name="Takaki Y."/>
            <person name="Nishi S."/>
            <person name="Hori S."/>
            <person name="Arai W."/>
            <person name="Tsubouchi T."/>
            <person name="Morono Y."/>
            <person name="Uchiyama I."/>
            <person name="Ito T."/>
            <person name="Fujiyama A."/>
            <person name="Inagaki F."/>
            <person name="Takami H."/>
        </authorList>
    </citation>
    <scope>NUCLEOTIDE SEQUENCE</scope>
    <source>
        <strain evidence="1">Expedition CK06-06</strain>
    </source>
</reference>
<organism evidence="1">
    <name type="scientific">marine sediment metagenome</name>
    <dbReference type="NCBI Taxonomy" id="412755"/>
    <lineage>
        <taxon>unclassified sequences</taxon>
        <taxon>metagenomes</taxon>
        <taxon>ecological metagenomes</taxon>
    </lineage>
</organism>
<gene>
    <name evidence="1" type="ORF">S01H4_15710</name>
</gene>
<dbReference type="AlphaFoldDB" id="X0ZN34"/>
<evidence type="ECO:0000313" key="1">
    <source>
        <dbReference type="EMBL" id="GAG71170.1"/>
    </source>
</evidence>